<evidence type="ECO:0000259" key="6">
    <source>
        <dbReference type="Pfam" id="PF00465"/>
    </source>
</evidence>
<dbReference type="Gene3D" id="3.40.50.1970">
    <property type="match status" value="1"/>
</dbReference>
<keyword evidence="4" id="KW-0520">NAD</keyword>
<dbReference type="FunFam" id="3.40.50.1970:FF:000003">
    <property type="entry name" value="Alcohol dehydrogenase, iron-containing"/>
    <property type="match status" value="1"/>
</dbReference>
<dbReference type="Pfam" id="PF00465">
    <property type="entry name" value="Fe-ADH"/>
    <property type="match status" value="1"/>
</dbReference>
<dbReference type="PANTHER" id="PTHR11496">
    <property type="entry name" value="ALCOHOL DEHYDROGENASE"/>
    <property type="match status" value="1"/>
</dbReference>
<dbReference type="EMBL" id="JANTHZ010000010">
    <property type="protein sequence ID" value="MCS0497180.1"/>
    <property type="molecule type" value="Genomic_DNA"/>
</dbReference>
<dbReference type="InterPro" id="IPR018211">
    <property type="entry name" value="ADH_Fe_CS"/>
</dbReference>
<dbReference type="InterPro" id="IPR056798">
    <property type="entry name" value="ADH_Fe_C"/>
</dbReference>
<dbReference type="Pfam" id="PF25137">
    <property type="entry name" value="ADH_Fe_C"/>
    <property type="match status" value="1"/>
</dbReference>
<keyword evidence="3" id="KW-0560">Oxidoreductase</keyword>
<organism evidence="8 9">
    <name type="scientific">Ancylobacter mangrovi</name>
    <dbReference type="NCBI Taxonomy" id="2972472"/>
    <lineage>
        <taxon>Bacteria</taxon>
        <taxon>Pseudomonadati</taxon>
        <taxon>Pseudomonadota</taxon>
        <taxon>Alphaproteobacteria</taxon>
        <taxon>Hyphomicrobiales</taxon>
        <taxon>Xanthobacteraceae</taxon>
        <taxon>Ancylobacter</taxon>
    </lineage>
</organism>
<dbReference type="RefSeq" id="WP_258734333.1">
    <property type="nucleotide sequence ID" value="NZ_JANTHZ010000010.1"/>
</dbReference>
<comment type="catalytic activity">
    <reaction evidence="5">
        <text>a primary alcohol + NAD(+) = an aldehyde + NADH + H(+)</text>
        <dbReference type="Rhea" id="RHEA:10736"/>
        <dbReference type="ChEBI" id="CHEBI:15378"/>
        <dbReference type="ChEBI" id="CHEBI:15734"/>
        <dbReference type="ChEBI" id="CHEBI:17478"/>
        <dbReference type="ChEBI" id="CHEBI:57540"/>
        <dbReference type="ChEBI" id="CHEBI:57945"/>
        <dbReference type="EC" id="1.1.1.1"/>
    </reaction>
</comment>
<evidence type="ECO:0000313" key="9">
    <source>
        <dbReference type="Proteomes" id="UP001151088"/>
    </source>
</evidence>
<dbReference type="GO" id="GO:0046872">
    <property type="term" value="F:metal ion binding"/>
    <property type="evidence" value="ECO:0007669"/>
    <property type="project" value="InterPro"/>
</dbReference>
<dbReference type="Gene3D" id="1.20.1090.10">
    <property type="entry name" value="Dehydroquinate synthase-like - alpha domain"/>
    <property type="match status" value="1"/>
</dbReference>
<dbReference type="InterPro" id="IPR039697">
    <property type="entry name" value="Alcohol_dehydrogenase_Fe"/>
</dbReference>
<feature type="domain" description="Alcohol dehydrogenase iron-type/glycerol dehydrogenase GldA" evidence="6">
    <location>
        <begin position="10"/>
        <end position="176"/>
    </location>
</feature>
<dbReference type="GO" id="GO:0004022">
    <property type="term" value="F:alcohol dehydrogenase (NAD+) activity"/>
    <property type="evidence" value="ECO:0007669"/>
    <property type="project" value="UniProtKB-EC"/>
</dbReference>
<dbReference type="Proteomes" id="UP001151088">
    <property type="component" value="Unassembled WGS sequence"/>
</dbReference>
<gene>
    <name evidence="8" type="ORF">NVS89_19005</name>
</gene>
<reference evidence="8" key="1">
    <citation type="submission" date="2022-08" db="EMBL/GenBank/DDBJ databases">
        <authorList>
            <person name="Li F."/>
        </authorList>
    </citation>
    <scope>NUCLEOTIDE SEQUENCE</scope>
    <source>
        <strain evidence="8">MQZ15Z-1</strain>
    </source>
</reference>
<comment type="similarity">
    <text evidence="2">Belongs to the iron-containing alcohol dehydrogenase family.</text>
</comment>
<evidence type="ECO:0000259" key="7">
    <source>
        <dbReference type="Pfam" id="PF25137"/>
    </source>
</evidence>
<feature type="domain" description="Fe-containing alcohol dehydrogenase-like C-terminal" evidence="7">
    <location>
        <begin position="188"/>
        <end position="388"/>
    </location>
</feature>
<dbReference type="PROSITE" id="PS00913">
    <property type="entry name" value="ADH_IRON_1"/>
    <property type="match status" value="1"/>
</dbReference>
<evidence type="ECO:0000256" key="2">
    <source>
        <dbReference type="ARBA" id="ARBA00007358"/>
    </source>
</evidence>
<evidence type="ECO:0000256" key="3">
    <source>
        <dbReference type="ARBA" id="ARBA00023002"/>
    </source>
</evidence>
<dbReference type="InterPro" id="IPR001670">
    <property type="entry name" value="ADH_Fe/GldA"/>
</dbReference>
<comment type="cofactor">
    <cofactor evidence="1">
        <name>Fe cation</name>
        <dbReference type="ChEBI" id="CHEBI:24875"/>
    </cofactor>
</comment>
<dbReference type="CDD" id="cd08191">
    <property type="entry name" value="Fe-ADH-like"/>
    <property type="match status" value="1"/>
</dbReference>
<evidence type="ECO:0000256" key="5">
    <source>
        <dbReference type="ARBA" id="ARBA00049243"/>
    </source>
</evidence>
<evidence type="ECO:0000256" key="4">
    <source>
        <dbReference type="ARBA" id="ARBA00023027"/>
    </source>
</evidence>
<name>A0A9X2T3B8_9HYPH</name>
<accession>A0A9X2T3B8</accession>
<proteinExistence type="inferred from homology"/>
<sequence>MTSFGVLRSPRTVLFGSGQRAALGWTARSLGQRALICTDERMARDPLFHEMVEDLGRNGVAVHVYDGTMVDVPIGLVETAAEAAKPFGPDVVIGIGGGSCLDLAKAVALLLSHGGDVRGYYGEGKVPGPILPVIAIPTTAGTGSEVTPVAVLSDPDRLLKVGVSSPYLVPTVAICDAELTLTCPRGLTAVSGADALTHAIEAYTAVRRPATAQLAQTNVFVGKNDLSDQFAREAVRVIFANLRRACEDGSDLAAREGMMLGSLTAGLGFGNAGTALAHALQYPLGALTHTSHGEGVAALLPYVMEFNQPAAAPLYAELAGPMGLGAMADEATACDAAIDAVASLFADIGIPTSLGAMRLEAKDIDRVASESLHAARLINNNPRPVDVNGARRVVACALAGDRAAAREELRAD</sequence>
<evidence type="ECO:0000256" key="1">
    <source>
        <dbReference type="ARBA" id="ARBA00001962"/>
    </source>
</evidence>
<dbReference type="AlphaFoldDB" id="A0A9X2T3B8"/>
<comment type="caution">
    <text evidence="8">The sequence shown here is derived from an EMBL/GenBank/DDBJ whole genome shotgun (WGS) entry which is preliminary data.</text>
</comment>
<protein>
    <submittedName>
        <fullName evidence="8">Iron-containing alcohol dehydrogenase</fullName>
    </submittedName>
</protein>
<dbReference type="PANTHER" id="PTHR11496:SF102">
    <property type="entry name" value="ALCOHOL DEHYDROGENASE 4"/>
    <property type="match status" value="1"/>
</dbReference>
<evidence type="ECO:0000313" key="8">
    <source>
        <dbReference type="EMBL" id="MCS0497180.1"/>
    </source>
</evidence>
<dbReference type="SUPFAM" id="SSF56796">
    <property type="entry name" value="Dehydroquinate synthase-like"/>
    <property type="match status" value="1"/>
</dbReference>
<keyword evidence="9" id="KW-1185">Reference proteome</keyword>